<evidence type="ECO:0000256" key="3">
    <source>
        <dbReference type="ARBA" id="ARBA00022475"/>
    </source>
</evidence>
<evidence type="ECO:0000313" key="22">
    <source>
        <dbReference type="Proteomes" id="UP000824469"/>
    </source>
</evidence>
<dbReference type="PANTHER" id="PTHR48055:SF51">
    <property type="entry name" value="PROTEIN KINASE DOMAIN-CONTAINING PROTEIN"/>
    <property type="match status" value="1"/>
</dbReference>
<organism evidence="21 22">
    <name type="scientific">Taxus chinensis</name>
    <name type="common">Chinese yew</name>
    <name type="synonym">Taxus wallichiana var. chinensis</name>
    <dbReference type="NCBI Taxonomy" id="29808"/>
    <lineage>
        <taxon>Eukaryota</taxon>
        <taxon>Viridiplantae</taxon>
        <taxon>Streptophyta</taxon>
        <taxon>Embryophyta</taxon>
        <taxon>Tracheophyta</taxon>
        <taxon>Spermatophyta</taxon>
        <taxon>Pinopsida</taxon>
        <taxon>Pinidae</taxon>
        <taxon>Conifers II</taxon>
        <taxon>Cupressales</taxon>
        <taxon>Taxaceae</taxon>
        <taxon>Taxus</taxon>
    </lineage>
</organism>
<dbReference type="GO" id="GO:0004674">
    <property type="term" value="F:protein serine/threonine kinase activity"/>
    <property type="evidence" value="ECO:0007669"/>
    <property type="project" value="UniProtKB-KW"/>
</dbReference>
<dbReference type="InterPro" id="IPR008271">
    <property type="entry name" value="Ser/Thr_kinase_AS"/>
</dbReference>
<keyword evidence="11" id="KW-0547">Nucleotide-binding</keyword>
<dbReference type="InterPro" id="IPR051564">
    <property type="entry name" value="LRR_receptor-like_kinase"/>
</dbReference>
<evidence type="ECO:0000256" key="10">
    <source>
        <dbReference type="ARBA" id="ARBA00022737"/>
    </source>
</evidence>
<dbReference type="PANTHER" id="PTHR48055">
    <property type="entry name" value="LEUCINE-RICH REPEAT RECEPTOR PROTEIN KINASE EMS1"/>
    <property type="match status" value="1"/>
</dbReference>
<dbReference type="GO" id="GO:0005886">
    <property type="term" value="C:plasma membrane"/>
    <property type="evidence" value="ECO:0007669"/>
    <property type="project" value="UniProtKB-SubCell"/>
</dbReference>
<evidence type="ECO:0000256" key="18">
    <source>
        <dbReference type="ARBA" id="ARBA00047899"/>
    </source>
</evidence>
<evidence type="ECO:0000259" key="20">
    <source>
        <dbReference type="PROSITE" id="PS50011"/>
    </source>
</evidence>
<evidence type="ECO:0000256" key="14">
    <source>
        <dbReference type="ARBA" id="ARBA00022989"/>
    </source>
</evidence>
<comment type="catalytic activity">
    <reaction evidence="19">
        <text>L-seryl-[protein] + ATP = O-phospho-L-seryl-[protein] + ADP + H(+)</text>
        <dbReference type="Rhea" id="RHEA:17989"/>
        <dbReference type="Rhea" id="RHEA-COMP:9863"/>
        <dbReference type="Rhea" id="RHEA-COMP:11604"/>
        <dbReference type="ChEBI" id="CHEBI:15378"/>
        <dbReference type="ChEBI" id="CHEBI:29999"/>
        <dbReference type="ChEBI" id="CHEBI:30616"/>
        <dbReference type="ChEBI" id="CHEBI:83421"/>
        <dbReference type="ChEBI" id="CHEBI:456216"/>
        <dbReference type="EC" id="2.7.11.1"/>
    </reaction>
</comment>
<protein>
    <recommendedName>
        <fullName evidence="2">non-specific serine/threonine protein kinase</fullName>
        <ecNumber evidence="2">2.7.11.1</ecNumber>
    </recommendedName>
</protein>
<reference evidence="21 22" key="1">
    <citation type="journal article" date="2021" name="Nat. Plants">
        <title>The Taxus genome provides insights into paclitaxel biosynthesis.</title>
        <authorList>
            <person name="Xiong X."/>
            <person name="Gou J."/>
            <person name="Liao Q."/>
            <person name="Li Y."/>
            <person name="Zhou Q."/>
            <person name="Bi G."/>
            <person name="Li C."/>
            <person name="Du R."/>
            <person name="Wang X."/>
            <person name="Sun T."/>
            <person name="Guo L."/>
            <person name="Liang H."/>
            <person name="Lu P."/>
            <person name="Wu Y."/>
            <person name="Zhang Z."/>
            <person name="Ro D.K."/>
            <person name="Shang Y."/>
            <person name="Huang S."/>
            <person name="Yan J."/>
        </authorList>
    </citation>
    <scope>NUCLEOTIDE SEQUENCE [LARGE SCALE GENOMIC DNA]</scope>
    <source>
        <strain evidence="21">Ta-2019</strain>
    </source>
</reference>
<keyword evidence="14" id="KW-1133">Transmembrane helix</keyword>
<proteinExistence type="predicted"/>
<evidence type="ECO:0000256" key="13">
    <source>
        <dbReference type="ARBA" id="ARBA00022840"/>
    </source>
</evidence>
<keyword evidence="6" id="KW-0433">Leucine-rich repeat</keyword>
<dbReference type="InterPro" id="IPR000719">
    <property type="entry name" value="Prot_kinase_dom"/>
</dbReference>
<evidence type="ECO:0000256" key="1">
    <source>
        <dbReference type="ARBA" id="ARBA00004162"/>
    </source>
</evidence>
<evidence type="ECO:0000256" key="7">
    <source>
        <dbReference type="ARBA" id="ARBA00022679"/>
    </source>
</evidence>
<dbReference type="AlphaFoldDB" id="A0AA38GFQ5"/>
<dbReference type="GO" id="GO:0005524">
    <property type="term" value="F:ATP binding"/>
    <property type="evidence" value="ECO:0007669"/>
    <property type="project" value="UniProtKB-KW"/>
</dbReference>
<evidence type="ECO:0000256" key="16">
    <source>
        <dbReference type="ARBA" id="ARBA00023170"/>
    </source>
</evidence>
<evidence type="ECO:0000256" key="9">
    <source>
        <dbReference type="ARBA" id="ARBA00022729"/>
    </source>
</evidence>
<feature type="non-terminal residue" evidence="21">
    <location>
        <position position="1"/>
    </location>
</feature>
<evidence type="ECO:0000256" key="15">
    <source>
        <dbReference type="ARBA" id="ARBA00023136"/>
    </source>
</evidence>
<evidence type="ECO:0000256" key="11">
    <source>
        <dbReference type="ARBA" id="ARBA00022741"/>
    </source>
</evidence>
<dbReference type="OMA" id="ETELIMM"/>
<dbReference type="Proteomes" id="UP000824469">
    <property type="component" value="Unassembled WGS sequence"/>
</dbReference>
<dbReference type="EC" id="2.7.11.1" evidence="2"/>
<keyword evidence="4" id="KW-0723">Serine/threonine-protein kinase</keyword>
<keyword evidence="22" id="KW-1185">Reference proteome</keyword>
<dbReference type="PROSITE" id="PS00108">
    <property type="entry name" value="PROTEIN_KINASE_ST"/>
    <property type="match status" value="1"/>
</dbReference>
<dbReference type="SUPFAM" id="SSF56112">
    <property type="entry name" value="Protein kinase-like (PK-like)"/>
    <property type="match status" value="1"/>
</dbReference>
<comment type="catalytic activity">
    <reaction evidence="18">
        <text>L-threonyl-[protein] + ATP = O-phospho-L-threonyl-[protein] + ADP + H(+)</text>
        <dbReference type="Rhea" id="RHEA:46608"/>
        <dbReference type="Rhea" id="RHEA-COMP:11060"/>
        <dbReference type="Rhea" id="RHEA-COMP:11605"/>
        <dbReference type="ChEBI" id="CHEBI:15378"/>
        <dbReference type="ChEBI" id="CHEBI:30013"/>
        <dbReference type="ChEBI" id="CHEBI:30616"/>
        <dbReference type="ChEBI" id="CHEBI:61977"/>
        <dbReference type="ChEBI" id="CHEBI:456216"/>
        <dbReference type="EC" id="2.7.11.1"/>
    </reaction>
</comment>
<evidence type="ECO:0000256" key="4">
    <source>
        <dbReference type="ARBA" id="ARBA00022527"/>
    </source>
</evidence>
<dbReference type="Gene3D" id="1.10.510.10">
    <property type="entry name" value="Transferase(Phosphotransferase) domain 1"/>
    <property type="match status" value="1"/>
</dbReference>
<keyword evidence="5" id="KW-0597">Phosphoprotein</keyword>
<accession>A0AA38GFQ5</accession>
<keyword evidence="9" id="KW-0732">Signal</keyword>
<gene>
    <name evidence="21" type="ORF">KI387_017466</name>
</gene>
<keyword evidence="8" id="KW-0812">Transmembrane</keyword>
<comment type="subcellular location">
    <subcellularLocation>
        <location evidence="1">Cell membrane</location>
        <topology evidence="1">Single-pass membrane protein</topology>
    </subcellularLocation>
</comment>
<keyword evidence="10" id="KW-0677">Repeat</keyword>
<keyword evidence="17" id="KW-0325">Glycoprotein</keyword>
<sequence length="229" mass="25354">MSNGSLEKHLYPQTDDCKLGLKRTLDIAIDIAQAMEYLHYNSFVQVVHCDLKPENVLLDEDMTSHVTDFGIARLTCGTQSMGTLTSTLSIKGSVGYIAPEYGLGGSVTTEGDVYSYGILLLEMLTRKRPTDDMFVENLNLHKWVVSAFPDGLMEILDRSLLQNIGGMEAGMEEVEDLYKRCFTSLFGVGLACSKDSPEERLSMKDVVRVLESMRDSMTQCSGGSGRVWP</sequence>
<dbReference type="InterPro" id="IPR011009">
    <property type="entry name" value="Kinase-like_dom_sf"/>
</dbReference>
<keyword evidence="3" id="KW-1003">Cell membrane</keyword>
<evidence type="ECO:0000256" key="5">
    <source>
        <dbReference type="ARBA" id="ARBA00022553"/>
    </source>
</evidence>
<evidence type="ECO:0000256" key="8">
    <source>
        <dbReference type="ARBA" id="ARBA00022692"/>
    </source>
</evidence>
<dbReference type="EMBL" id="JAHRHJ020000003">
    <property type="protein sequence ID" value="KAH9322827.1"/>
    <property type="molecule type" value="Genomic_DNA"/>
</dbReference>
<evidence type="ECO:0000256" key="19">
    <source>
        <dbReference type="ARBA" id="ARBA00048679"/>
    </source>
</evidence>
<dbReference type="FunFam" id="1.10.510.10:FF:000358">
    <property type="entry name" value="Putative leucine-rich repeat receptor-like serine/threonine-protein kinase"/>
    <property type="match status" value="1"/>
</dbReference>
<comment type="caution">
    <text evidence="21">The sequence shown here is derived from an EMBL/GenBank/DDBJ whole genome shotgun (WGS) entry which is preliminary data.</text>
</comment>
<keyword evidence="15" id="KW-0472">Membrane</keyword>
<keyword evidence="12" id="KW-0418">Kinase</keyword>
<dbReference type="SMART" id="SM00220">
    <property type="entry name" value="S_TKc"/>
    <property type="match status" value="1"/>
</dbReference>
<keyword evidence="16" id="KW-0675">Receptor</keyword>
<name>A0AA38GFQ5_TAXCH</name>
<dbReference type="PROSITE" id="PS50011">
    <property type="entry name" value="PROTEIN_KINASE_DOM"/>
    <property type="match status" value="1"/>
</dbReference>
<keyword evidence="13" id="KW-0067">ATP-binding</keyword>
<dbReference type="Pfam" id="PF00069">
    <property type="entry name" value="Pkinase"/>
    <property type="match status" value="1"/>
</dbReference>
<evidence type="ECO:0000256" key="17">
    <source>
        <dbReference type="ARBA" id="ARBA00023180"/>
    </source>
</evidence>
<evidence type="ECO:0000256" key="12">
    <source>
        <dbReference type="ARBA" id="ARBA00022777"/>
    </source>
</evidence>
<evidence type="ECO:0000256" key="2">
    <source>
        <dbReference type="ARBA" id="ARBA00012513"/>
    </source>
</evidence>
<keyword evidence="7" id="KW-0808">Transferase</keyword>
<evidence type="ECO:0000313" key="21">
    <source>
        <dbReference type="EMBL" id="KAH9322827.1"/>
    </source>
</evidence>
<evidence type="ECO:0000256" key="6">
    <source>
        <dbReference type="ARBA" id="ARBA00022614"/>
    </source>
</evidence>
<feature type="domain" description="Protein kinase" evidence="20">
    <location>
        <begin position="1"/>
        <end position="213"/>
    </location>
</feature>